<keyword evidence="2" id="KW-1185">Reference proteome</keyword>
<sequence>MRELLDGAGGVGGLLAAWYGPPDRPATPVTPGRVPPALRAWYAAVSPYTRPVLFNHKVAPESGLYEDEGQLSFCVDDFEYQEFGAAPGDGDPVVHRREIDGEGGWEPHDDGMRLSEFLPALLVHETVEGARYGAAADGLTLNQLRPLLAPLRRLSGPELFTAQYAGEGLLALAWPRGDVWDVRLAARDEALLGYVDGVAGATGAAGVRRGPGEWCPPEGRG</sequence>
<dbReference type="OrthoDB" id="3688712at2"/>
<name>A0A345HXP3_9ACTN</name>
<proteinExistence type="predicted"/>
<dbReference type="Proteomes" id="UP000253868">
    <property type="component" value="Chromosome"/>
</dbReference>
<dbReference type="KEGG" id="spad:DVK44_31395"/>
<accession>A0A345HXP3</accession>
<gene>
    <name evidence="1" type="ORF">DVK44_31395</name>
</gene>
<reference evidence="2" key="1">
    <citation type="submission" date="2018-07" db="EMBL/GenBank/DDBJ databases">
        <authorList>
            <person name="Zhao J."/>
        </authorList>
    </citation>
    <scope>NUCLEOTIDE SEQUENCE [LARGE SCALE GENOMIC DNA]</scope>
    <source>
        <strain evidence="2">GSSD-12</strain>
    </source>
</reference>
<organism evidence="1 2">
    <name type="scientific">Streptomyces paludis</name>
    <dbReference type="NCBI Taxonomy" id="2282738"/>
    <lineage>
        <taxon>Bacteria</taxon>
        <taxon>Bacillati</taxon>
        <taxon>Actinomycetota</taxon>
        <taxon>Actinomycetes</taxon>
        <taxon>Kitasatosporales</taxon>
        <taxon>Streptomycetaceae</taxon>
        <taxon>Streptomyces</taxon>
    </lineage>
</organism>
<dbReference type="AlphaFoldDB" id="A0A345HXP3"/>
<evidence type="ECO:0000313" key="2">
    <source>
        <dbReference type="Proteomes" id="UP000253868"/>
    </source>
</evidence>
<protein>
    <submittedName>
        <fullName evidence="1">Uncharacterized protein</fullName>
    </submittedName>
</protein>
<dbReference type="RefSeq" id="WP_114664008.1">
    <property type="nucleotide sequence ID" value="NZ_CP031194.1"/>
</dbReference>
<evidence type="ECO:0000313" key="1">
    <source>
        <dbReference type="EMBL" id="AXG81467.1"/>
    </source>
</evidence>
<dbReference type="EMBL" id="CP031194">
    <property type="protein sequence ID" value="AXG81467.1"/>
    <property type="molecule type" value="Genomic_DNA"/>
</dbReference>